<dbReference type="SUPFAM" id="SSF47188">
    <property type="entry name" value="Hemerythrin-like"/>
    <property type="match status" value="1"/>
</dbReference>
<feature type="domain" description="Hemerythrin-like" evidence="4">
    <location>
        <begin position="24"/>
        <end position="128"/>
    </location>
</feature>
<dbReference type="CDD" id="cd12107">
    <property type="entry name" value="Hemerythrin"/>
    <property type="match status" value="1"/>
</dbReference>
<keyword evidence="3" id="KW-0408">Iron</keyword>
<sequence length="140" mass="15904">MSTSAMQCTPMLPPDLQLGEPITDATHSEFIRLLDLADLATDESLIASLDDWIAHTREHFSQEEAWMDAMDFGPRHCHAGQHRHVLHVVDMVRGEMADNGRFDLGRRLLSELRVWFAHHVKTMDAMMVAYMQEHGVPQAA</sequence>
<evidence type="ECO:0000313" key="6">
    <source>
        <dbReference type="Proteomes" id="UP000195569"/>
    </source>
</evidence>
<dbReference type="NCBIfam" id="TIGR02481">
    <property type="entry name" value="hemeryth_dom"/>
    <property type="match status" value="1"/>
</dbReference>
<reference evidence="5" key="1">
    <citation type="submission" date="2016-12" db="EMBL/GenBank/DDBJ databases">
        <authorList>
            <person name="Moulin L."/>
        </authorList>
    </citation>
    <scope>NUCLEOTIDE SEQUENCE [LARGE SCALE GENOMIC DNA]</scope>
    <source>
        <strain evidence="5">STM 7183</strain>
    </source>
</reference>
<dbReference type="NCBIfam" id="NF002522">
    <property type="entry name" value="PRK01917.1"/>
    <property type="match status" value="1"/>
</dbReference>
<dbReference type="GO" id="GO:0046872">
    <property type="term" value="F:metal ion binding"/>
    <property type="evidence" value="ECO:0007669"/>
    <property type="project" value="UniProtKB-KW"/>
</dbReference>
<dbReference type="RefSeq" id="WP_087737050.1">
    <property type="nucleotide sequence ID" value="NZ_CYGY02000050.1"/>
</dbReference>
<keyword evidence="6" id="KW-1185">Reference proteome</keyword>
<dbReference type="InterPro" id="IPR012827">
    <property type="entry name" value="Hemerythrin_metal-bd"/>
</dbReference>
<accession>A0A1N7SG87</accession>
<evidence type="ECO:0000256" key="1">
    <source>
        <dbReference type="ARBA" id="ARBA00010587"/>
    </source>
</evidence>
<evidence type="ECO:0000256" key="3">
    <source>
        <dbReference type="ARBA" id="ARBA00023004"/>
    </source>
</evidence>
<protein>
    <submittedName>
        <fullName evidence="5">Bacteriohemerythrin</fullName>
    </submittedName>
</protein>
<evidence type="ECO:0000313" key="5">
    <source>
        <dbReference type="EMBL" id="SIT46403.1"/>
    </source>
</evidence>
<comment type="similarity">
    <text evidence="1">Belongs to the hemerythrin family.</text>
</comment>
<dbReference type="EMBL" id="CYGY02000050">
    <property type="protein sequence ID" value="SIT46403.1"/>
    <property type="molecule type" value="Genomic_DNA"/>
</dbReference>
<dbReference type="AlphaFoldDB" id="A0A1N7SG87"/>
<dbReference type="PROSITE" id="PS00550">
    <property type="entry name" value="HEMERYTHRINS"/>
    <property type="match status" value="1"/>
</dbReference>
<evidence type="ECO:0000259" key="4">
    <source>
        <dbReference type="Pfam" id="PF01814"/>
    </source>
</evidence>
<gene>
    <name evidence="5" type="ORF">BN2476_500207</name>
</gene>
<keyword evidence="2" id="KW-0479">Metal-binding</keyword>
<dbReference type="InterPro" id="IPR016131">
    <property type="entry name" value="Haemerythrin_Fe_BS"/>
</dbReference>
<organism evidence="5 6">
    <name type="scientific">Paraburkholderia piptadeniae</name>
    <dbReference type="NCBI Taxonomy" id="1701573"/>
    <lineage>
        <taxon>Bacteria</taxon>
        <taxon>Pseudomonadati</taxon>
        <taxon>Pseudomonadota</taxon>
        <taxon>Betaproteobacteria</taxon>
        <taxon>Burkholderiales</taxon>
        <taxon>Burkholderiaceae</taxon>
        <taxon>Paraburkholderia</taxon>
    </lineage>
</organism>
<dbReference type="InterPro" id="IPR012312">
    <property type="entry name" value="Hemerythrin-like"/>
</dbReference>
<proteinExistence type="inferred from homology"/>
<evidence type="ECO:0000256" key="2">
    <source>
        <dbReference type="ARBA" id="ARBA00022723"/>
    </source>
</evidence>
<comment type="caution">
    <text evidence="5">The sequence shown here is derived from an EMBL/GenBank/DDBJ whole genome shotgun (WGS) entry which is preliminary data.</text>
</comment>
<dbReference type="Gene3D" id="1.20.120.50">
    <property type="entry name" value="Hemerythrin-like"/>
    <property type="match status" value="1"/>
</dbReference>
<dbReference type="Pfam" id="PF01814">
    <property type="entry name" value="Hemerythrin"/>
    <property type="match status" value="1"/>
</dbReference>
<name>A0A1N7SG87_9BURK</name>
<dbReference type="InterPro" id="IPR035938">
    <property type="entry name" value="Hemerythrin-like_sf"/>
</dbReference>
<dbReference type="Proteomes" id="UP000195569">
    <property type="component" value="Unassembled WGS sequence"/>
</dbReference>
<dbReference type="OrthoDB" id="5296936at2"/>